<keyword evidence="3" id="KW-1185">Reference proteome</keyword>
<keyword evidence="1" id="KW-1133">Transmembrane helix</keyword>
<comment type="caution">
    <text evidence="2">The sequence shown here is derived from an EMBL/GenBank/DDBJ whole genome shotgun (WGS) entry which is preliminary data.</text>
</comment>
<evidence type="ECO:0000313" key="3">
    <source>
        <dbReference type="Proteomes" id="UP000269923"/>
    </source>
</evidence>
<dbReference type="OrthoDB" id="8616536at2"/>
<evidence type="ECO:0000256" key="1">
    <source>
        <dbReference type="SAM" id="Phobius"/>
    </source>
</evidence>
<dbReference type="Proteomes" id="UP000269923">
    <property type="component" value="Unassembled WGS sequence"/>
</dbReference>
<feature type="transmembrane region" description="Helical" evidence="1">
    <location>
        <begin position="17"/>
        <end position="35"/>
    </location>
</feature>
<protein>
    <submittedName>
        <fullName evidence="2">Uncharacterized protein</fullName>
    </submittedName>
</protein>
<organism evidence="2 3">
    <name type="scientific">Conchiformibius steedae</name>
    <dbReference type="NCBI Taxonomy" id="153493"/>
    <lineage>
        <taxon>Bacteria</taxon>
        <taxon>Pseudomonadati</taxon>
        <taxon>Pseudomonadota</taxon>
        <taxon>Betaproteobacteria</taxon>
        <taxon>Neisseriales</taxon>
        <taxon>Neisseriaceae</taxon>
        <taxon>Conchiformibius</taxon>
    </lineage>
</organism>
<dbReference type="AlphaFoldDB" id="A0A3P1ZZT7"/>
<reference evidence="2 3" key="1">
    <citation type="submission" date="2018-11" db="EMBL/GenBank/DDBJ databases">
        <title>Genomes From Bacteria Associated with the Canine Oral Cavity: a Test Case for Automated Genome-Based Taxonomic Assignment.</title>
        <authorList>
            <person name="Coil D.A."/>
            <person name="Jospin G."/>
            <person name="Darling A.E."/>
            <person name="Wallis C."/>
            <person name="Davis I.J."/>
            <person name="Harris S."/>
            <person name="Eisen J.A."/>
            <person name="Holcombe L.J."/>
            <person name="O'Flynn C."/>
        </authorList>
    </citation>
    <scope>NUCLEOTIDE SEQUENCE [LARGE SCALE GENOMIC DNA]</scope>
    <source>
        <strain evidence="2 3">COT-280</strain>
    </source>
</reference>
<accession>A0A3P1ZZT7</accession>
<evidence type="ECO:0000313" key="2">
    <source>
        <dbReference type="EMBL" id="RRD88651.1"/>
    </source>
</evidence>
<sequence>MKSYKVLPRLTQGLSETLVGIITVMSFLMLHFFVFPKNDNTLHASNIKLTVAKNFISDLSREMGASMWDFGLSRTKNDNEFMFLDGTIKFQQCTSLVKEKVDNIYNNLHKDLVIKDMEVLGKYLCIDNDILLSISLPGEDCDIVFSAKWHDAYNKCASIETL</sequence>
<dbReference type="RefSeq" id="WP_124796458.1">
    <property type="nucleotide sequence ID" value="NZ_RQYC01000041.1"/>
</dbReference>
<proteinExistence type="predicted"/>
<dbReference type="EMBL" id="RQYC01000041">
    <property type="protein sequence ID" value="RRD88651.1"/>
    <property type="molecule type" value="Genomic_DNA"/>
</dbReference>
<keyword evidence="1" id="KW-0472">Membrane</keyword>
<gene>
    <name evidence="2" type="ORF">EII21_11155</name>
</gene>
<name>A0A3P1ZZT7_9NEIS</name>
<keyword evidence="1" id="KW-0812">Transmembrane</keyword>